<comment type="catalytic activity">
    <reaction evidence="1">
        <text>Hydrolysis of terminal non-reducing alpha-L-arabinofuranoside residues in alpha-L-arabinosides.</text>
        <dbReference type="EC" id="3.2.1.55"/>
    </reaction>
</comment>
<dbReference type="RefSeq" id="WP_143606809.1">
    <property type="nucleotide sequence ID" value="NZ_JAPEMK010000004.1"/>
</dbReference>
<evidence type="ECO:0000256" key="4">
    <source>
        <dbReference type="ARBA" id="ARBA00022729"/>
    </source>
</evidence>
<dbReference type="SMART" id="SM00633">
    <property type="entry name" value="Glyco_10"/>
    <property type="match status" value="1"/>
</dbReference>
<dbReference type="PANTHER" id="PTHR40631">
    <property type="entry name" value="ALPHA-L-ARABINOFURANOSIDASE AXHA-2-RELATED"/>
    <property type="match status" value="1"/>
</dbReference>
<keyword evidence="4 11" id="KW-0732">Signal</keyword>
<dbReference type="PROSITE" id="PS00591">
    <property type="entry name" value="GH10_1"/>
    <property type="match status" value="1"/>
</dbReference>
<evidence type="ECO:0000256" key="6">
    <source>
        <dbReference type="ARBA" id="ARBA00023277"/>
    </source>
</evidence>
<dbReference type="SUPFAM" id="SSF75005">
    <property type="entry name" value="Arabinanase/levansucrase/invertase"/>
    <property type="match status" value="1"/>
</dbReference>
<evidence type="ECO:0000313" key="14">
    <source>
        <dbReference type="Proteomes" id="UP001257627"/>
    </source>
</evidence>
<evidence type="ECO:0000256" key="3">
    <source>
        <dbReference type="ARBA" id="ARBA00022525"/>
    </source>
</evidence>
<dbReference type="Gene3D" id="3.20.20.80">
    <property type="entry name" value="Glycosidases"/>
    <property type="match status" value="1"/>
</dbReference>
<dbReference type="Pfam" id="PF00331">
    <property type="entry name" value="Glyco_hydro_10"/>
    <property type="match status" value="1"/>
</dbReference>
<evidence type="ECO:0000256" key="7">
    <source>
        <dbReference type="ARBA" id="ARBA00023295"/>
    </source>
</evidence>
<keyword evidence="6 10" id="KW-0119">Carbohydrate metabolism</keyword>
<dbReference type="Proteomes" id="UP001257627">
    <property type="component" value="Unassembled WGS sequence"/>
</dbReference>
<accession>A0ABU3V2T3</accession>
<evidence type="ECO:0000256" key="8">
    <source>
        <dbReference type="ARBA" id="ARBA00023326"/>
    </source>
</evidence>
<evidence type="ECO:0000256" key="10">
    <source>
        <dbReference type="RuleBase" id="RU361174"/>
    </source>
</evidence>
<dbReference type="EC" id="3.2.1.8" evidence="10"/>
<protein>
    <recommendedName>
        <fullName evidence="10">Beta-xylanase</fullName>
        <ecNumber evidence="10">3.2.1.8</ecNumber>
    </recommendedName>
</protein>
<dbReference type="PANTHER" id="PTHR40631:SF2">
    <property type="entry name" value="ALPHA-L-ARABINOFURANOSIDASE"/>
    <property type="match status" value="1"/>
</dbReference>
<feature type="domain" description="GH10" evidence="12">
    <location>
        <begin position="35"/>
        <end position="336"/>
    </location>
</feature>
<evidence type="ECO:0000256" key="11">
    <source>
        <dbReference type="SAM" id="SignalP"/>
    </source>
</evidence>
<evidence type="ECO:0000256" key="9">
    <source>
        <dbReference type="PROSITE-ProRule" id="PRU10061"/>
    </source>
</evidence>
<dbReference type="InterPro" id="IPR031158">
    <property type="entry name" value="GH10_AS"/>
</dbReference>
<dbReference type="CDD" id="cd08987">
    <property type="entry name" value="GH62"/>
    <property type="match status" value="1"/>
</dbReference>
<comment type="catalytic activity">
    <reaction evidence="10">
        <text>Endohydrolysis of (1-&gt;4)-beta-D-xylosidic linkages in xylans.</text>
        <dbReference type="EC" id="3.2.1.8"/>
    </reaction>
</comment>
<evidence type="ECO:0000313" key="13">
    <source>
        <dbReference type="EMBL" id="MDU9000470.1"/>
    </source>
</evidence>
<keyword evidence="7 10" id="KW-0326">Glycosidase</keyword>
<dbReference type="Pfam" id="PF03664">
    <property type="entry name" value="Glyco_hydro_62"/>
    <property type="match status" value="1"/>
</dbReference>
<feature type="signal peptide" evidence="11">
    <location>
        <begin position="1"/>
        <end position="31"/>
    </location>
</feature>
<keyword evidence="8 10" id="KW-0624">Polysaccharide degradation</keyword>
<dbReference type="InterPro" id="IPR023296">
    <property type="entry name" value="Glyco_hydro_beta-prop_sf"/>
</dbReference>
<dbReference type="InterPro" id="IPR001000">
    <property type="entry name" value="GH10_dom"/>
</dbReference>
<evidence type="ECO:0000256" key="1">
    <source>
        <dbReference type="ARBA" id="ARBA00001462"/>
    </source>
</evidence>
<name>A0ABU3V2T3_9ACTN</name>
<dbReference type="SUPFAM" id="SSF51445">
    <property type="entry name" value="(Trans)glycosidases"/>
    <property type="match status" value="1"/>
</dbReference>
<keyword evidence="3" id="KW-0964">Secreted</keyword>
<keyword evidence="5 10" id="KW-0378">Hydrolase</keyword>
<organism evidence="13 14">
    <name type="scientific">Streptomyces mirabilis</name>
    <dbReference type="NCBI Taxonomy" id="68239"/>
    <lineage>
        <taxon>Bacteria</taxon>
        <taxon>Bacillati</taxon>
        <taxon>Actinomycetota</taxon>
        <taxon>Actinomycetes</taxon>
        <taxon>Kitasatosporales</taxon>
        <taxon>Streptomycetaceae</taxon>
        <taxon>Streptomyces</taxon>
    </lineage>
</organism>
<comment type="subcellular location">
    <subcellularLocation>
        <location evidence="2">Secreted</location>
    </subcellularLocation>
</comment>
<dbReference type="InterPro" id="IPR017853">
    <property type="entry name" value="GH"/>
</dbReference>
<evidence type="ECO:0000256" key="5">
    <source>
        <dbReference type="ARBA" id="ARBA00022801"/>
    </source>
</evidence>
<reference evidence="13 14" key="1">
    <citation type="submission" date="2023-02" db="EMBL/GenBank/DDBJ databases">
        <authorList>
            <person name="Maleckis M."/>
        </authorList>
    </citation>
    <scope>NUCLEOTIDE SEQUENCE [LARGE SCALE GENOMIC DNA]</scope>
    <source>
        <strain evidence="13 14">P8-A2</strain>
    </source>
</reference>
<sequence length="680" mass="73875">MNPLKRLGCRQASVLGLLAATVLVTSGTATGASDAVRASTLGAQAAQSGRYFGTAVAAGRLGDGTYTGILDREFNSVTPENEMKWDTTEPSRGNFNFGPADQIVNRAIAHGQRMRGHTLVWHSQLPGWVSSIRDANTLRGVMNNHITTEMNHFKGKIYAWDVVNEAFADGGSGQLRSSVFRDVLGNGFLEQAFRTARSADPAAKLCYNDYSIEDWNAAKTQGVYRMVRDFKSRGVPIDCVGFQSHFGTGGPPANFQTTLSNFAALGVDVQITELDIAQAPPTAYANTVRACMNVPRCTGITVWGIRDSDSWRSGENPLLFDRNGNKKPAYNAALTALGGTPTAASGSTTAQRKAVRSAKSAAALPSTFKWSSSGALISPKPDATHNIAGIKDPTVVYYNGKYHVFASAANASGYNLVYLSFSDWSQAGSATHHYLDRTAIGSGYRAAPQVFYYAPQRLWYLVYQTGNASYSTNPDISNPNGWSAPRNFYASMPDIIRQNIGNGYWVDMWVICDNANCYLFSSDDNGHLYRSQTTVGQFPNGFTNTVIAAQDSNRYALFEASNVYKVQGANQYLLLVEAIGSDGRRYFRSWTTSSLAGSWTPLAATESNPFARASNVTFPAGAWTKDISHGEMIRAGYDQTLTIPACRLQYLYQGKDPNASGDYNSLPWRLGLLTQTNSTC</sequence>
<comment type="caution">
    <text evidence="13">The sequence shown here is derived from an EMBL/GenBank/DDBJ whole genome shotgun (WGS) entry which is preliminary data.</text>
</comment>
<feature type="active site" description="Nucleophile" evidence="9">
    <location>
        <position position="273"/>
    </location>
</feature>
<dbReference type="Gene3D" id="2.115.10.20">
    <property type="entry name" value="Glycosyl hydrolase domain, family 43"/>
    <property type="match status" value="1"/>
</dbReference>
<dbReference type="PRINTS" id="PR00134">
    <property type="entry name" value="GLHYDRLASE10"/>
</dbReference>
<gene>
    <name evidence="13" type="ORF">PU648_50825</name>
</gene>
<keyword evidence="14" id="KW-1185">Reference proteome</keyword>
<comment type="similarity">
    <text evidence="10">Belongs to the glycosyl hydrolase 10 (cellulase F) family.</text>
</comment>
<feature type="chain" id="PRO_5045175160" description="Beta-xylanase" evidence="11">
    <location>
        <begin position="32"/>
        <end position="680"/>
    </location>
</feature>
<dbReference type="EMBL" id="JARAKF010000001">
    <property type="protein sequence ID" value="MDU9000470.1"/>
    <property type="molecule type" value="Genomic_DNA"/>
</dbReference>
<proteinExistence type="inferred from homology"/>
<dbReference type="GO" id="GO:0016787">
    <property type="term" value="F:hydrolase activity"/>
    <property type="evidence" value="ECO:0007669"/>
    <property type="project" value="UniProtKB-KW"/>
</dbReference>
<evidence type="ECO:0000259" key="12">
    <source>
        <dbReference type="PROSITE" id="PS51760"/>
    </source>
</evidence>
<dbReference type="PROSITE" id="PS51760">
    <property type="entry name" value="GH10_2"/>
    <property type="match status" value="1"/>
</dbReference>
<dbReference type="InterPro" id="IPR005193">
    <property type="entry name" value="GH62_arabinosidase"/>
</dbReference>
<evidence type="ECO:0000256" key="2">
    <source>
        <dbReference type="ARBA" id="ARBA00004613"/>
    </source>
</evidence>